<protein>
    <recommendedName>
        <fullName evidence="1">Methyltransferase domain-containing protein</fullName>
    </recommendedName>
</protein>
<evidence type="ECO:0000313" key="3">
    <source>
        <dbReference type="Proteomes" id="UP000660745"/>
    </source>
</evidence>
<accession>A0A918E4S9</accession>
<organism evidence="2 3">
    <name type="scientific">Nonomuraea glycinis</name>
    <dbReference type="NCBI Taxonomy" id="2047744"/>
    <lineage>
        <taxon>Bacteria</taxon>
        <taxon>Bacillati</taxon>
        <taxon>Actinomycetota</taxon>
        <taxon>Actinomycetes</taxon>
        <taxon>Streptosporangiales</taxon>
        <taxon>Streptosporangiaceae</taxon>
        <taxon>Nonomuraea</taxon>
    </lineage>
</organism>
<feature type="domain" description="Methyltransferase" evidence="1">
    <location>
        <begin position="41"/>
        <end position="169"/>
    </location>
</feature>
<name>A0A918E4S9_9ACTN</name>
<dbReference type="InterPro" id="IPR025714">
    <property type="entry name" value="Methyltranfer_dom"/>
</dbReference>
<sequence length="269" mass="28042">MDAKQYMAGVFDRASGTYERVGVPFFAPVAAELVRRAAPEAGDRVLDAGCGTGASLVPAALAVGPTGRVVGLDLAPGMVAAASAEIERHGLTQAIALLGDAERAEELLPGERFDVVLAGMMLYFLPDPPAAVRSMAGLLRPGGRLAASLLVRSSPAETELLALVERALEPYAPGAGGAPFQHRLSTPEDLTGLLEGGGLSGVRCADVVFEVVIEAGQVWDWLWSAARRAALESIPPSLRAEARAALESALGQDRYVLARTVRYVTGSRG</sequence>
<dbReference type="Proteomes" id="UP000660745">
    <property type="component" value="Unassembled WGS sequence"/>
</dbReference>
<reference evidence="2" key="1">
    <citation type="journal article" date="2014" name="Int. J. Syst. Evol. Microbiol.">
        <title>Complete genome sequence of Corynebacterium casei LMG S-19264T (=DSM 44701T), isolated from a smear-ripened cheese.</title>
        <authorList>
            <consortium name="US DOE Joint Genome Institute (JGI-PGF)"/>
            <person name="Walter F."/>
            <person name="Albersmeier A."/>
            <person name="Kalinowski J."/>
            <person name="Ruckert C."/>
        </authorList>
    </citation>
    <scope>NUCLEOTIDE SEQUENCE</scope>
    <source>
        <strain evidence="2">CGMCC 4.7430</strain>
    </source>
</reference>
<gene>
    <name evidence="2" type="ORF">GCM10012278_20270</name>
</gene>
<dbReference type="PANTHER" id="PTHR42912:SF80">
    <property type="entry name" value="METHYLTRANSFERASE DOMAIN-CONTAINING PROTEIN"/>
    <property type="match status" value="1"/>
</dbReference>
<dbReference type="SUPFAM" id="SSF53335">
    <property type="entry name" value="S-adenosyl-L-methionine-dependent methyltransferases"/>
    <property type="match status" value="1"/>
</dbReference>
<dbReference type="AlphaFoldDB" id="A0A918E4S9"/>
<dbReference type="InterPro" id="IPR029063">
    <property type="entry name" value="SAM-dependent_MTases_sf"/>
</dbReference>
<dbReference type="RefSeq" id="WP_189138271.1">
    <property type="nucleotide sequence ID" value="NZ_BMNK01000003.1"/>
</dbReference>
<dbReference type="Pfam" id="PF13847">
    <property type="entry name" value="Methyltransf_31"/>
    <property type="match status" value="1"/>
</dbReference>
<dbReference type="CDD" id="cd02440">
    <property type="entry name" value="AdoMet_MTases"/>
    <property type="match status" value="1"/>
</dbReference>
<dbReference type="InterPro" id="IPR050508">
    <property type="entry name" value="Methyltransf_Superfamily"/>
</dbReference>
<dbReference type="GO" id="GO:0008168">
    <property type="term" value="F:methyltransferase activity"/>
    <property type="evidence" value="ECO:0007669"/>
    <property type="project" value="TreeGrafter"/>
</dbReference>
<keyword evidence="3" id="KW-1185">Reference proteome</keyword>
<dbReference type="PANTHER" id="PTHR42912">
    <property type="entry name" value="METHYLTRANSFERASE"/>
    <property type="match status" value="1"/>
</dbReference>
<reference evidence="2" key="2">
    <citation type="submission" date="2020-09" db="EMBL/GenBank/DDBJ databases">
        <authorList>
            <person name="Sun Q."/>
            <person name="Zhou Y."/>
        </authorList>
    </citation>
    <scope>NUCLEOTIDE SEQUENCE</scope>
    <source>
        <strain evidence="2">CGMCC 4.7430</strain>
    </source>
</reference>
<proteinExistence type="predicted"/>
<dbReference type="Gene3D" id="3.40.50.150">
    <property type="entry name" value="Vaccinia Virus protein VP39"/>
    <property type="match status" value="1"/>
</dbReference>
<evidence type="ECO:0000313" key="2">
    <source>
        <dbReference type="EMBL" id="GGP04571.1"/>
    </source>
</evidence>
<dbReference type="EMBL" id="BMNK01000003">
    <property type="protein sequence ID" value="GGP04571.1"/>
    <property type="molecule type" value="Genomic_DNA"/>
</dbReference>
<comment type="caution">
    <text evidence="2">The sequence shown here is derived from an EMBL/GenBank/DDBJ whole genome shotgun (WGS) entry which is preliminary data.</text>
</comment>
<evidence type="ECO:0000259" key="1">
    <source>
        <dbReference type="Pfam" id="PF13847"/>
    </source>
</evidence>